<dbReference type="EMBL" id="BARV01019195">
    <property type="protein sequence ID" value="GAI28217.1"/>
    <property type="molecule type" value="Genomic_DNA"/>
</dbReference>
<accession>X1M9A9</accession>
<organism evidence="2">
    <name type="scientific">marine sediment metagenome</name>
    <dbReference type="NCBI Taxonomy" id="412755"/>
    <lineage>
        <taxon>unclassified sequences</taxon>
        <taxon>metagenomes</taxon>
        <taxon>ecological metagenomes</taxon>
    </lineage>
</organism>
<reference evidence="2" key="1">
    <citation type="journal article" date="2014" name="Front. Microbiol.">
        <title>High frequency of phylogenetically diverse reductive dehalogenase-homologous genes in deep subseafloor sedimentary metagenomes.</title>
        <authorList>
            <person name="Kawai M."/>
            <person name="Futagami T."/>
            <person name="Toyoda A."/>
            <person name="Takaki Y."/>
            <person name="Nishi S."/>
            <person name="Hori S."/>
            <person name="Arai W."/>
            <person name="Tsubouchi T."/>
            <person name="Morono Y."/>
            <person name="Uchiyama I."/>
            <person name="Ito T."/>
            <person name="Fujiyama A."/>
            <person name="Inagaki F."/>
            <person name="Takami H."/>
        </authorList>
    </citation>
    <scope>NUCLEOTIDE SEQUENCE</scope>
    <source>
        <strain evidence="2">Expedition CK06-06</strain>
    </source>
</reference>
<gene>
    <name evidence="2" type="ORF">S06H3_32294</name>
</gene>
<evidence type="ECO:0000313" key="2">
    <source>
        <dbReference type="EMBL" id="GAI28217.1"/>
    </source>
</evidence>
<protein>
    <submittedName>
        <fullName evidence="2">Uncharacterized protein</fullName>
    </submittedName>
</protein>
<dbReference type="AlphaFoldDB" id="X1M9A9"/>
<sequence length="183" mass="20826">MITVRIGGNELPLEDVLENPGRHSRQLERAKTTHRAGGPGRRSVRRHGPHRPRRWLVSEWMLQYVRGAAELFRQGRRVHHPPSPPVGQSTKVAMQQFDNDQSEYPEPETVLAICGAIATGRYGGPMRPDGHWLNEFWQIGRALCDHSEMLQGFQGMARRGLLSTSTRYLAINEPVFEQPDERS</sequence>
<feature type="region of interest" description="Disordered" evidence="1">
    <location>
        <begin position="15"/>
        <end position="50"/>
    </location>
</feature>
<name>X1M9A9_9ZZZZ</name>
<evidence type="ECO:0000256" key="1">
    <source>
        <dbReference type="SAM" id="MobiDB-lite"/>
    </source>
</evidence>
<proteinExistence type="predicted"/>
<comment type="caution">
    <text evidence="2">The sequence shown here is derived from an EMBL/GenBank/DDBJ whole genome shotgun (WGS) entry which is preliminary data.</text>
</comment>